<reference evidence="4" key="1">
    <citation type="submission" date="2023-07" db="EMBL/GenBank/DDBJ databases">
        <title>Christiangramia sp. SM2212., a novel bacterium of the family Flavobacteriaceae isolated from the sea sediment.</title>
        <authorList>
            <person name="Wang J."/>
            <person name="Zhang X."/>
        </authorList>
    </citation>
    <scope>NUCLEOTIDE SEQUENCE [LARGE SCALE GENOMIC DNA]</scope>
    <source>
        <strain evidence="4">SM2212</strain>
    </source>
</reference>
<evidence type="ECO:0000313" key="4">
    <source>
        <dbReference type="Proteomes" id="UP001257234"/>
    </source>
</evidence>
<dbReference type="EMBL" id="JAVJIU010000004">
    <property type="protein sequence ID" value="MDR5591454.1"/>
    <property type="molecule type" value="Genomic_DNA"/>
</dbReference>
<accession>A0ABU1ESS6</accession>
<dbReference type="Pfam" id="PF00326">
    <property type="entry name" value="Peptidase_S9"/>
    <property type="match status" value="1"/>
</dbReference>
<gene>
    <name evidence="3" type="ORF">RE431_12470</name>
</gene>
<dbReference type="GO" id="GO:0016787">
    <property type="term" value="F:hydrolase activity"/>
    <property type="evidence" value="ECO:0007669"/>
    <property type="project" value="UniProtKB-KW"/>
</dbReference>
<comment type="caution">
    <text evidence="3">The sequence shown here is derived from an EMBL/GenBank/DDBJ whole genome shotgun (WGS) entry which is preliminary data.</text>
</comment>
<dbReference type="PANTHER" id="PTHR42776:SF27">
    <property type="entry name" value="DIPEPTIDYL PEPTIDASE FAMILY MEMBER 6"/>
    <property type="match status" value="1"/>
</dbReference>
<dbReference type="Proteomes" id="UP001257234">
    <property type="component" value="Unassembled WGS sequence"/>
</dbReference>
<keyword evidence="1 3" id="KW-0378">Hydrolase</keyword>
<dbReference type="InterPro" id="IPR029058">
    <property type="entry name" value="AB_hydrolase_fold"/>
</dbReference>
<dbReference type="EC" id="3.4.-.-" evidence="3"/>
<feature type="domain" description="Peptidase S9 prolyl oligopeptidase catalytic" evidence="2">
    <location>
        <begin position="542"/>
        <end position="757"/>
    </location>
</feature>
<evidence type="ECO:0000256" key="1">
    <source>
        <dbReference type="ARBA" id="ARBA00022801"/>
    </source>
</evidence>
<sequence>MISLIKYAIIFLLMLLGASLKAQELKGSYSGDLEVQGMQMELVFNFISTEDGYTATLDVPAQGASGIELDSVVLQDDIVIVNSAKLQLTYTGKLVNDRLEGTYNQMGKEYPLILEKTVKKKPGNTALPSTQAELDKLAALETGHYKYSVEDYFKTPEAFSFQLSPDGKYIAYMKRRDSGERDLYLKETATQKESLLKKQEEDLIRGFYWATKNRILYLQDKGGDENYHVYGVDVNGENDSDLTPFDGVRVNIIAKLKEEEEHVIVQMNKDNPRQEEPYRLNINTGAVTKLYTVKEGDAPVAAYNFDRKGNLRAITRVVDGVNTELIYKIDGEFQRVKLSEFGDSFGISSFNPNTENPDDAYIVSNLEGDKTEIQLYDLKKNEKIKTVFSNDTFDVSGMSLSRKRDFEIDYFRYTGEKTVIVPVSETYKKIHTRLKKEFGEKQFFTVGKTDDETQYMVAVTSDKIIGEYYLYDVAKDEVKLLYKLLPHLNSEDMASMKPISFKSRDGLNIHGYITLPENYKNGERLPLIVNPHGGPQGLRDNWGFNPEAQLFASRGYATLHVNFRVSGGYGKEFLKAGFGEIGRKAMDDVEDGIDFVIDQGWVDKDKVAIYGGSHGGYAVLRGMTKTPEKYACGVDYVGVSNLNTFMETIPPYWEKYREMLYKIWYNPGIAEEKEIMDEISPALHVEKIKNPLFVVQGANDPRVNIDEADQIVKSLRERGVEVPYMVKYDEGHGFAKEENRLDLYRAMMGFFAEHLKDKKPEAIKG</sequence>
<dbReference type="InterPro" id="IPR001375">
    <property type="entry name" value="Peptidase_S9_cat"/>
</dbReference>
<dbReference type="PANTHER" id="PTHR42776">
    <property type="entry name" value="SERINE PEPTIDASE S9 FAMILY MEMBER"/>
    <property type="match status" value="1"/>
</dbReference>
<evidence type="ECO:0000259" key="2">
    <source>
        <dbReference type="Pfam" id="PF00326"/>
    </source>
</evidence>
<dbReference type="Gene3D" id="2.120.10.30">
    <property type="entry name" value="TolB, C-terminal domain"/>
    <property type="match status" value="1"/>
</dbReference>
<evidence type="ECO:0000313" key="3">
    <source>
        <dbReference type="EMBL" id="MDR5591454.1"/>
    </source>
</evidence>
<dbReference type="SUPFAM" id="SSF53474">
    <property type="entry name" value="alpha/beta-Hydrolases"/>
    <property type="match status" value="1"/>
</dbReference>
<protein>
    <submittedName>
        <fullName evidence="3">S9 family peptidase</fullName>
        <ecNumber evidence="3">3.4.-.-</ecNumber>
    </submittedName>
</protein>
<dbReference type="SUPFAM" id="SSF82171">
    <property type="entry name" value="DPP6 N-terminal domain-like"/>
    <property type="match status" value="1"/>
</dbReference>
<organism evidence="3 4">
    <name type="scientific">Christiangramia sediminicola</name>
    <dbReference type="NCBI Taxonomy" id="3073267"/>
    <lineage>
        <taxon>Bacteria</taxon>
        <taxon>Pseudomonadati</taxon>
        <taxon>Bacteroidota</taxon>
        <taxon>Flavobacteriia</taxon>
        <taxon>Flavobacteriales</taxon>
        <taxon>Flavobacteriaceae</taxon>
        <taxon>Christiangramia</taxon>
    </lineage>
</organism>
<keyword evidence="4" id="KW-1185">Reference proteome</keyword>
<name>A0ABU1ESS6_9FLAO</name>
<dbReference type="Gene3D" id="3.40.50.1820">
    <property type="entry name" value="alpha/beta hydrolase"/>
    <property type="match status" value="1"/>
</dbReference>
<proteinExistence type="predicted"/>
<dbReference type="InterPro" id="IPR011042">
    <property type="entry name" value="6-blade_b-propeller_TolB-like"/>
</dbReference>